<dbReference type="Gene3D" id="3.40.1190.20">
    <property type="match status" value="1"/>
</dbReference>
<evidence type="ECO:0000256" key="3">
    <source>
        <dbReference type="ARBA" id="ARBA00004868"/>
    </source>
</evidence>
<evidence type="ECO:0000256" key="1">
    <source>
        <dbReference type="ARBA" id="ARBA00001771"/>
    </source>
</evidence>
<dbReference type="InterPro" id="IPR000417">
    <property type="entry name" value="Hyethyz_kinase"/>
</dbReference>
<dbReference type="AlphaFoldDB" id="A0A7J7NV45"/>
<comment type="caution">
    <text evidence="12">The sequence shown here is derived from an EMBL/GenBank/DDBJ whole genome shotgun (WGS) entry which is preliminary data.</text>
</comment>
<dbReference type="GO" id="GO:0005524">
    <property type="term" value="F:ATP binding"/>
    <property type="evidence" value="ECO:0007669"/>
    <property type="project" value="UniProtKB-KW"/>
</dbReference>
<dbReference type="GO" id="GO:0000287">
    <property type="term" value="F:magnesium ion binding"/>
    <property type="evidence" value="ECO:0007669"/>
    <property type="project" value="InterPro"/>
</dbReference>
<evidence type="ECO:0000256" key="4">
    <source>
        <dbReference type="ARBA" id="ARBA00012129"/>
    </source>
</evidence>
<evidence type="ECO:0000256" key="11">
    <source>
        <dbReference type="ARBA" id="ARBA00022977"/>
    </source>
</evidence>
<proteinExistence type="inferred from homology"/>
<evidence type="ECO:0000313" key="13">
    <source>
        <dbReference type="Proteomes" id="UP000541444"/>
    </source>
</evidence>
<comment type="catalytic activity">
    <reaction evidence="1">
        <text>5-(2-hydroxyethyl)-4-methylthiazole + ATP = 4-methyl-5-(2-phosphooxyethyl)-thiazole + ADP + H(+)</text>
        <dbReference type="Rhea" id="RHEA:24212"/>
        <dbReference type="ChEBI" id="CHEBI:15378"/>
        <dbReference type="ChEBI" id="CHEBI:17957"/>
        <dbReference type="ChEBI" id="CHEBI:30616"/>
        <dbReference type="ChEBI" id="CHEBI:58296"/>
        <dbReference type="ChEBI" id="CHEBI:456216"/>
        <dbReference type="EC" id="2.7.1.50"/>
    </reaction>
</comment>
<dbReference type="OrthoDB" id="4994at2759"/>
<dbReference type="Pfam" id="PF02110">
    <property type="entry name" value="HK"/>
    <property type="match status" value="2"/>
</dbReference>
<dbReference type="PRINTS" id="PR01099">
    <property type="entry name" value="HYETHTZKNASE"/>
</dbReference>
<dbReference type="EC" id="2.7.1.50" evidence="4"/>
<keyword evidence="8" id="KW-0418">Kinase</keyword>
<keyword evidence="10" id="KW-0460">Magnesium</keyword>
<dbReference type="GO" id="GO:0004417">
    <property type="term" value="F:hydroxyethylthiazole kinase activity"/>
    <property type="evidence" value="ECO:0007669"/>
    <property type="project" value="UniProtKB-EC"/>
</dbReference>
<evidence type="ECO:0000256" key="10">
    <source>
        <dbReference type="ARBA" id="ARBA00022842"/>
    </source>
</evidence>
<dbReference type="GO" id="GO:0009228">
    <property type="term" value="P:thiamine biosynthetic process"/>
    <property type="evidence" value="ECO:0007669"/>
    <property type="project" value="UniProtKB-KW"/>
</dbReference>
<dbReference type="HAMAP" id="MF_00228">
    <property type="entry name" value="Thz_kinase"/>
    <property type="match status" value="1"/>
</dbReference>
<keyword evidence="9" id="KW-0067">ATP-binding</keyword>
<keyword evidence="11" id="KW-0784">Thiamine biosynthesis</keyword>
<dbReference type="CDD" id="cd01170">
    <property type="entry name" value="THZ_kinase"/>
    <property type="match status" value="1"/>
</dbReference>
<organism evidence="12 13">
    <name type="scientific">Kingdonia uniflora</name>
    <dbReference type="NCBI Taxonomy" id="39325"/>
    <lineage>
        <taxon>Eukaryota</taxon>
        <taxon>Viridiplantae</taxon>
        <taxon>Streptophyta</taxon>
        <taxon>Embryophyta</taxon>
        <taxon>Tracheophyta</taxon>
        <taxon>Spermatophyta</taxon>
        <taxon>Magnoliopsida</taxon>
        <taxon>Ranunculales</taxon>
        <taxon>Circaeasteraceae</taxon>
        <taxon>Kingdonia</taxon>
    </lineage>
</organism>
<accession>A0A7J7NV45</accession>
<name>A0A7J7NV45_9MAGN</name>
<evidence type="ECO:0000256" key="2">
    <source>
        <dbReference type="ARBA" id="ARBA00001946"/>
    </source>
</evidence>
<keyword evidence="6" id="KW-0479">Metal-binding</keyword>
<evidence type="ECO:0000256" key="6">
    <source>
        <dbReference type="ARBA" id="ARBA00022723"/>
    </source>
</evidence>
<keyword evidence="7" id="KW-0547">Nucleotide-binding</keyword>
<sequence length="320" mass="33987">MNEETKTFKEEQQQTLSWPFKAWTLLSLIRTQTSLIQCITNFVSMDLMANTLLSSGASPAMIHSLQEIPDFTPNIKSLCINIGTLTPDWLPSMKSAAMVATQLGIPWVLDPVAVSASEYRMKACLELVGLKPSVIRGNASEICALGCGSKGADKVLFITSKFCTHIKGSTVYMELTIRNVQTDVSYGVRGQGVDSSHESMDAVEAAKSLARASGAIVAVSGAVDIVTDGQQVVGAHNGVAMMQRITATGCAVTALIATFVAVDPLHPLEATVSALSIFGVAGEMAMDMAKGPASLRMHLIDCLYGLDQTSVLSRVNITSI</sequence>
<evidence type="ECO:0000256" key="8">
    <source>
        <dbReference type="ARBA" id="ARBA00022777"/>
    </source>
</evidence>
<evidence type="ECO:0000313" key="12">
    <source>
        <dbReference type="EMBL" id="KAF6171075.1"/>
    </source>
</evidence>
<evidence type="ECO:0000256" key="9">
    <source>
        <dbReference type="ARBA" id="ARBA00022840"/>
    </source>
</evidence>
<comment type="pathway">
    <text evidence="3">Cofactor biosynthesis; thiamine diphosphate biosynthesis; 4-methyl-5-(2-phosphoethyl)-thiazole from 5-(2-hydroxyethyl)-4-methylthiazole: step 1/1.</text>
</comment>
<evidence type="ECO:0000256" key="7">
    <source>
        <dbReference type="ARBA" id="ARBA00022741"/>
    </source>
</evidence>
<dbReference type="UniPathway" id="UPA00060">
    <property type="reaction ID" value="UER00139"/>
</dbReference>
<dbReference type="InterPro" id="IPR029056">
    <property type="entry name" value="Ribokinase-like"/>
</dbReference>
<protein>
    <recommendedName>
        <fullName evidence="4">hydroxyethylthiazole kinase</fullName>
        <ecNumber evidence="4">2.7.1.50</ecNumber>
    </recommendedName>
</protein>
<dbReference type="EMBL" id="JACGCM010000539">
    <property type="protein sequence ID" value="KAF6171075.1"/>
    <property type="molecule type" value="Genomic_DNA"/>
</dbReference>
<reference evidence="12 13" key="1">
    <citation type="journal article" date="2020" name="IScience">
        <title>Genome Sequencing of the Endangered Kingdonia uniflora (Circaeasteraceae, Ranunculales) Reveals Potential Mechanisms of Evolutionary Specialization.</title>
        <authorList>
            <person name="Sun Y."/>
            <person name="Deng T."/>
            <person name="Zhang A."/>
            <person name="Moore M.J."/>
            <person name="Landis J.B."/>
            <person name="Lin N."/>
            <person name="Zhang H."/>
            <person name="Zhang X."/>
            <person name="Huang J."/>
            <person name="Zhang X."/>
            <person name="Sun H."/>
            <person name="Wang H."/>
        </authorList>
    </citation>
    <scope>NUCLEOTIDE SEQUENCE [LARGE SCALE GENOMIC DNA]</scope>
    <source>
        <strain evidence="12">TB1705</strain>
        <tissue evidence="12">Leaf</tissue>
    </source>
</reference>
<comment type="cofactor">
    <cofactor evidence="2">
        <name>Mg(2+)</name>
        <dbReference type="ChEBI" id="CHEBI:18420"/>
    </cofactor>
</comment>
<dbReference type="GO" id="GO:0009229">
    <property type="term" value="P:thiamine diphosphate biosynthetic process"/>
    <property type="evidence" value="ECO:0007669"/>
    <property type="project" value="UniProtKB-UniPathway"/>
</dbReference>
<evidence type="ECO:0000256" key="5">
    <source>
        <dbReference type="ARBA" id="ARBA00022679"/>
    </source>
</evidence>
<dbReference type="Proteomes" id="UP000541444">
    <property type="component" value="Unassembled WGS sequence"/>
</dbReference>
<keyword evidence="13" id="KW-1185">Reference proteome</keyword>
<keyword evidence="5" id="KW-0808">Transferase</keyword>
<dbReference type="SUPFAM" id="SSF53613">
    <property type="entry name" value="Ribokinase-like"/>
    <property type="match status" value="1"/>
</dbReference>
<gene>
    <name evidence="12" type="ORF">GIB67_010943</name>
</gene>